<reference evidence="1 2" key="1">
    <citation type="journal article" date="2020" name="ISME J.">
        <title>Comparative genomics reveals insights into cyanobacterial evolution and habitat adaptation.</title>
        <authorList>
            <person name="Chen M.Y."/>
            <person name="Teng W.K."/>
            <person name="Zhao L."/>
            <person name="Hu C.X."/>
            <person name="Zhou Y.K."/>
            <person name="Han B.P."/>
            <person name="Song L.R."/>
            <person name="Shu W.S."/>
        </authorList>
    </citation>
    <scope>NUCLEOTIDE SEQUENCE [LARGE SCALE GENOMIC DNA]</scope>
    <source>
        <strain evidence="1 2">FACHB-362</strain>
    </source>
</reference>
<name>A0ABR8IZ13_9NOST</name>
<organism evidence="1 2">
    <name type="scientific">Anabaena catenula FACHB-362</name>
    <dbReference type="NCBI Taxonomy" id="2692877"/>
    <lineage>
        <taxon>Bacteria</taxon>
        <taxon>Bacillati</taxon>
        <taxon>Cyanobacteriota</taxon>
        <taxon>Cyanophyceae</taxon>
        <taxon>Nostocales</taxon>
        <taxon>Nostocaceae</taxon>
        <taxon>Anabaena</taxon>
    </lineage>
</organism>
<evidence type="ECO:0000313" key="1">
    <source>
        <dbReference type="EMBL" id="MBD2690613.1"/>
    </source>
</evidence>
<gene>
    <name evidence="1" type="ORF">H6G68_02395</name>
</gene>
<sequence>MSSKETINVRVELGTRLWWQQEAVKNGFIYGNGGATGEFLDAIAQGEYVIIKREAWQQLFSKTA</sequence>
<proteinExistence type="predicted"/>
<accession>A0ABR8IZ13</accession>
<protein>
    <submittedName>
        <fullName evidence="1">Uncharacterized protein</fullName>
    </submittedName>
</protein>
<dbReference type="EMBL" id="JACJTQ010000002">
    <property type="protein sequence ID" value="MBD2690613.1"/>
    <property type="molecule type" value="Genomic_DNA"/>
</dbReference>
<comment type="caution">
    <text evidence="1">The sequence shown here is derived from an EMBL/GenBank/DDBJ whole genome shotgun (WGS) entry which is preliminary data.</text>
</comment>
<dbReference type="RefSeq" id="WP_190905186.1">
    <property type="nucleotide sequence ID" value="NZ_JACJTQ010000002.1"/>
</dbReference>
<keyword evidence="2" id="KW-1185">Reference proteome</keyword>
<dbReference type="Proteomes" id="UP000660381">
    <property type="component" value="Unassembled WGS sequence"/>
</dbReference>
<evidence type="ECO:0000313" key="2">
    <source>
        <dbReference type="Proteomes" id="UP000660381"/>
    </source>
</evidence>